<reference evidence="1 2" key="1">
    <citation type="submission" date="2016-10" db="EMBL/GenBank/DDBJ databases">
        <authorList>
            <person name="de Groot N.N."/>
        </authorList>
    </citation>
    <scope>NUCLEOTIDE SEQUENCE [LARGE SCALE GENOMIC DNA]</scope>
    <source>
        <strain evidence="1 2">L 420-91</strain>
    </source>
</reference>
<sequence>MVKAGKKSATKHKYEQIPPEERYKFTMKIVTSDKCIVCKQQCERGLTYIEKMSQPGAIGYGVPCILTKGKAYK</sequence>
<dbReference type="OrthoDB" id="2382331at2"/>
<accession>A0A1G8BE59</accession>
<dbReference type="Proteomes" id="UP000198956">
    <property type="component" value="Unassembled WGS sequence"/>
</dbReference>
<name>A0A1G8BE59_ANETH</name>
<organism evidence="1 2">
    <name type="scientific">Aneurinibacillus thermoaerophilus</name>
    <dbReference type="NCBI Taxonomy" id="143495"/>
    <lineage>
        <taxon>Bacteria</taxon>
        <taxon>Bacillati</taxon>
        <taxon>Bacillota</taxon>
        <taxon>Bacilli</taxon>
        <taxon>Bacillales</taxon>
        <taxon>Paenibacillaceae</taxon>
        <taxon>Aneurinibacillus group</taxon>
        <taxon>Aneurinibacillus</taxon>
    </lineage>
</organism>
<evidence type="ECO:0000313" key="1">
    <source>
        <dbReference type="EMBL" id="SDH31517.1"/>
    </source>
</evidence>
<gene>
    <name evidence="1" type="ORF">SAMN04489735_101929</name>
</gene>
<protein>
    <submittedName>
        <fullName evidence="1">Uncharacterized protein</fullName>
    </submittedName>
</protein>
<proteinExistence type="predicted"/>
<dbReference type="EMBL" id="FNDE01000019">
    <property type="protein sequence ID" value="SDH31517.1"/>
    <property type="molecule type" value="Genomic_DNA"/>
</dbReference>
<dbReference type="AlphaFoldDB" id="A0A1G8BE59"/>
<dbReference type="RefSeq" id="WP_091260635.1">
    <property type="nucleotide sequence ID" value="NZ_FNDE01000019.1"/>
</dbReference>
<evidence type="ECO:0000313" key="2">
    <source>
        <dbReference type="Proteomes" id="UP000198956"/>
    </source>
</evidence>